<accession>A0A9E3HAZ0</accession>
<organism evidence="1 2">
    <name type="scientific">Pelatocladus maniniholoensis HA4357-MV3</name>
    <dbReference type="NCBI Taxonomy" id="1117104"/>
    <lineage>
        <taxon>Bacteria</taxon>
        <taxon>Bacillati</taxon>
        <taxon>Cyanobacteriota</taxon>
        <taxon>Cyanophyceae</taxon>
        <taxon>Nostocales</taxon>
        <taxon>Nostocaceae</taxon>
        <taxon>Pelatocladus</taxon>
    </lineage>
</organism>
<evidence type="ECO:0000313" key="2">
    <source>
        <dbReference type="Proteomes" id="UP000813215"/>
    </source>
</evidence>
<proteinExistence type="predicted"/>
<dbReference type="Proteomes" id="UP000813215">
    <property type="component" value="Unassembled WGS sequence"/>
</dbReference>
<dbReference type="AlphaFoldDB" id="A0A9E3HAZ0"/>
<comment type="caution">
    <text evidence="1">The sequence shown here is derived from an EMBL/GenBank/DDBJ whole genome shotgun (WGS) entry which is preliminary data.</text>
</comment>
<protein>
    <submittedName>
        <fullName evidence="1">Uncharacterized protein</fullName>
    </submittedName>
</protein>
<reference evidence="1" key="2">
    <citation type="journal article" date="2022" name="Microbiol. Resour. Announc.">
        <title>Metagenome Sequencing to Explore Phylogenomics of Terrestrial Cyanobacteria.</title>
        <authorList>
            <person name="Ward R.D."/>
            <person name="Stajich J.E."/>
            <person name="Johansen J.R."/>
            <person name="Huntemann M."/>
            <person name="Clum A."/>
            <person name="Foster B."/>
            <person name="Foster B."/>
            <person name="Roux S."/>
            <person name="Palaniappan K."/>
            <person name="Varghese N."/>
            <person name="Mukherjee S."/>
            <person name="Reddy T.B.K."/>
            <person name="Daum C."/>
            <person name="Copeland A."/>
            <person name="Chen I.A."/>
            <person name="Ivanova N.N."/>
            <person name="Kyrpides N.C."/>
            <person name="Shapiro N."/>
            <person name="Eloe-Fadrosh E.A."/>
            <person name="Pietrasiak N."/>
        </authorList>
    </citation>
    <scope>NUCLEOTIDE SEQUENCE</scope>
    <source>
        <strain evidence="1">HA4357-MV3</strain>
    </source>
</reference>
<dbReference type="EMBL" id="JAHHHW010000118">
    <property type="protein sequence ID" value="MBW4433937.1"/>
    <property type="molecule type" value="Genomic_DNA"/>
</dbReference>
<sequence length="66" mass="7727">MTQPIFCQTPTRGFVNLAYARKVCFRKINYNMAWQFACVIIWSNGEKESFFGKDAKVIVQTLEKMK</sequence>
<evidence type="ECO:0000313" key="1">
    <source>
        <dbReference type="EMBL" id="MBW4433937.1"/>
    </source>
</evidence>
<gene>
    <name evidence="1" type="ORF">KME28_20045</name>
</gene>
<reference evidence="1" key="1">
    <citation type="submission" date="2021-05" db="EMBL/GenBank/DDBJ databases">
        <authorList>
            <person name="Pietrasiak N."/>
            <person name="Ward R."/>
            <person name="Stajich J.E."/>
            <person name="Kurbessoian T."/>
        </authorList>
    </citation>
    <scope>NUCLEOTIDE SEQUENCE</scope>
    <source>
        <strain evidence="1">HA4357-MV3</strain>
    </source>
</reference>
<name>A0A9E3HAZ0_9NOST</name>